<proteinExistence type="predicted"/>
<accession>A0A182YTH4</accession>
<reference evidence="1" key="2">
    <citation type="submission" date="2020-05" db="UniProtKB">
        <authorList>
            <consortium name="EnsemblMetazoa"/>
        </authorList>
    </citation>
    <scope>IDENTIFICATION</scope>
    <source>
        <strain evidence="1">Indian</strain>
    </source>
</reference>
<dbReference type="Proteomes" id="UP000076408">
    <property type="component" value="Unassembled WGS sequence"/>
</dbReference>
<name>A0A182YTH4_ANOST</name>
<dbReference type="EnsemblMetazoa" id="ASTEI11760-RA">
    <property type="protein sequence ID" value="ASTEI11760-PA"/>
    <property type="gene ID" value="ASTEI11760"/>
</dbReference>
<evidence type="ECO:0000313" key="2">
    <source>
        <dbReference type="Proteomes" id="UP000076408"/>
    </source>
</evidence>
<reference evidence="2" key="1">
    <citation type="journal article" date="2014" name="Genome Biol.">
        <title>Genome analysis of a major urban malaria vector mosquito, Anopheles stephensi.</title>
        <authorList>
            <person name="Jiang X."/>
            <person name="Peery A."/>
            <person name="Hall A.B."/>
            <person name="Sharma A."/>
            <person name="Chen X.G."/>
            <person name="Waterhouse R.M."/>
            <person name="Komissarov A."/>
            <person name="Riehle M.M."/>
            <person name="Shouche Y."/>
            <person name="Sharakhova M.V."/>
            <person name="Lawson D."/>
            <person name="Pakpour N."/>
            <person name="Arensburger P."/>
            <person name="Davidson V.L."/>
            <person name="Eiglmeier K."/>
            <person name="Emrich S."/>
            <person name="George P."/>
            <person name="Kennedy R.C."/>
            <person name="Mane S.P."/>
            <person name="Maslen G."/>
            <person name="Oringanje C."/>
            <person name="Qi Y."/>
            <person name="Settlage R."/>
            <person name="Tojo M."/>
            <person name="Tubio J.M."/>
            <person name="Unger M.F."/>
            <person name="Wang B."/>
            <person name="Vernick K.D."/>
            <person name="Ribeiro J.M."/>
            <person name="James A.A."/>
            <person name="Michel K."/>
            <person name="Riehle M.A."/>
            <person name="Luckhart S."/>
            <person name="Sharakhov I.V."/>
            <person name="Tu Z."/>
        </authorList>
    </citation>
    <scope>NUCLEOTIDE SEQUENCE [LARGE SCALE GENOMIC DNA]</scope>
    <source>
        <strain evidence="2">Indian</strain>
    </source>
</reference>
<keyword evidence="2" id="KW-1185">Reference proteome</keyword>
<protein>
    <submittedName>
        <fullName evidence="1">Uncharacterized protein</fullName>
    </submittedName>
</protein>
<evidence type="ECO:0000313" key="1">
    <source>
        <dbReference type="EnsemblMetazoa" id="ASTEI11760-PA"/>
    </source>
</evidence>
<organism evidence="1 2">
    <name type="scientific">Anopheles stephensi</name>
    <name type="common">Indo-Pakistan malaria mosquito</name>
    <dbReference type="NCBI Taxonomy" id="30069"/>
    <lineage>
        <taxon>Eukaryota</taxon>
        <taxon>Metazoa</taxon>
        <taxon>Ecdysozoa</taxon>
        <taxon>Arthropoda</taxon>
        <taxon>Hexapoda</taxon>
        <taxon>Insecta</taxon>
        <taxon>Pterygota</taxon>
        <taxon>Neoptera</taxon>
        <taxon>Endopterygota</taxon>
        <taxon>Diptera</taxon>
        <taxon>Nematocera</taxon>
        <taxon>Culicoidea</taxon>
        <taxon>Culicidae</taxon>
        <taxon>Anophelinae</taxon>
        <taxon>Anopheles</taxon>
    </lineage>
</organism>
<dbReference type="VEuPathDB" id="VectorBase:ASTEI11760"/>
<sequence length="67" mass="7585">MMGATQSSLPETWAWAFEWGSWRTNSRGASRASSNSIPVLSRPLNWQVSDAYTFSAHCMLRYTIGRD</sequence>
<dbReference type="AlphaFoldDB" id="A0A182YTH4"/>